<evidence type="ECO:0000313" key="14">
    <source>
        <dbReference type="Proteomes" id="UP000198784"/>
    </source>
</evidence>
<dbReference type="EMBL" id="FOWX01000011">
    <property type="protein sequence ID" value="SFP49806.1"/>
    <property type="molecule type" value="Genomic_DNA"/>
</dbReference>
<evidence type="ECO:0000256" key="6">
    <source>
        <dbReference type="ARBA" id="ARBA00022801"/>
    </source>
</evidence>
<keyword evidence="9 10" id="KW-0472">Membrane</keyword>
<keyword evidence="6" id="KW-0378">Hydrolase</keyword>
<evidence type="ECO:0000256" key="5">
    <source>
        <dbReference type="ARBA" id="ARBA00022692"/>
    </source>
</evidence>
<dbReference type="AlphaFoldDB" id="A0A1I5QVC6"/>
<feature type="transmembrane region" description="Helical" evidence="10">
    <location>
        <begin position="14"/>
        <end position="38"/>
    </location>
</feature>
<dbReference type="InterPro" id="IPR047272">
    <property type="entry name" value="S49_SppA_C"/>
</dbReference>
<evidence type="ECO:0000256" key="7">
    <source>
        <dbReference type="ARBA" id="ARBA00022825"/>
    </source>
</evidence>
<dbReference type="STRING" id="289003.SAMN05216190_111118"/>
<dbReference type="Proteomes" id="UP000198784">
    <property type="component" value="Unassembled WGS sequence"/>
</dbReference>
<feature type="domain" description="Peptidase S49 N-terminal proteobacteria" evidence="12">
    <location>
        <begin position="9"/>
        <end position="154"/>
    </location>
</feature>
<dbReference type="InterPro" id="IPR002142">
    <property type="entry name" value="Peptidase_S49"/>
</dbReference>
<feature type="domain" description="Peptidase S49" evidence="11">
    <location>
        <begin position="157"/>
        <end position="305"/>
    </location>
</feature>
<dbReference type="CDD" id="cd07023">
    <property type="entry name" value="S49_Sppa_N_C"/>
    <property type="match status" value="1"/>
</dbReference>
<gene>
    <name evidence="13" type="ORF">SAMN05216190_111118</name>
</gene>
<dbReference type="PANTHER" id="PTHR42987:SF4">
    <property type="entry name" value="PROTEASE SOHB-RELATED"/>
    <property type="match status" value="1"/>
</dbReference>
<dbReference type="Pfam" id="PF01343">
    <property type="entry name" value="Peptidase_S49"/>
    <property type="match status" value="1"/>
</dbReference>
<dbReference type="Gene3D" id="6.20.330.10">
    <property type="match status" value="1"/>
</dbReference>
<reference evidence="14" key="1">
    <citation type="submission" date="2016-10" db="EMBL/GenBank/DDBJ databases">
        <authorList>
            <person name="Varghese N."/>
            <person name="Submissions S."/>
        </authorList>
    </citation>
    <scope>NUCLEOTIDE SEQUENCE [LARGE SCALE GENOMIC DNA]</scope>
    <source>
        <strain evidence="14">DSM 17834</strain>
    </source>
</reference>
<keyword evidence="7" id="KW-0720">Serine protease</keyword>
<keyword evidence="4" id="KW-0645">Protease</keyword>
<protein>
    <submittedName>
        <fullName evidence="13">Inner membrane peptidase. Serine peptidase. MEROPS family S49</fullName>
    </submittedName>
</protein>
<dbReference type="GO" id="GO:0004252">
    <property type="term" value="F:serine-type endopeptidase activity"/>
    <property type="evidence" value="ECO:0007669"/>
    <property type="project" value="InterPro"/>
</dbReference>
<evidence type="ECO:0000259" key="11">
    <source>
        <dbReference type="Pfam" id="PF01343"/>
    </source>
</evidence>
<organism evidence="13 14">
    <name type="scientific">Pseudomonas borbori</name>
    <dbReference type="NCBI Taxonomy" id="289003"/>
    <lineage>
        <taxon>Bacteria</taxon>
        <taxon>Pseudomonadati</taxon>
        <taxon>Pseudomonadota</taxon>
        <taxon>Gammaproteobacteria</taxon>
        <taxon>Pseudomonadales</taxon>
        <taxon>Pseudomonadaceae</taxon>
        <taxon>Pseudomonas</taxon>
    </lineage>
</organism>
<evidence type="ECO:0000259" key="12">
    <source>
        <dbReference type="Pfam" id="PF08496"/>
    </source>
</evidence>
<accession>A0A1I5QVC6</accession>
<proteinExistence type="inferred from homology"/>
<sequence>MNNEGEYVEFFAEYAAFLAKTVTLVVAVLVILLAAVVARSKGRRVVGHLQVDKLNDFYKQLRQRLEHAVLDKDQLKVVHKEEAKAAKLAKKAGEHKPRVFVLDFDGDLKASATDSLRHEITALLSLATPQDEVVLRLESGGGMVHSYGLASSQLVRIRQAGIPLTICIDKVAASGGYMMACIGEKIISAPFAILGSIGVVAQLPNVHRLLKKHDIDFEVLTAGEYKRTLTVFGENTEKGREKFQEDLETIHELFKNFVARYRPQLDIDDIATGEVWLGLAALEKQLVDELKTSDEYLAERAREAELFHLHYAEKKSLQERVGLAASVALDRFTLNWLSRLNQQRFW</sequence>
<evidence type="ECO:0000313" key="13">
    <source>
        <dbReference type="EMBL" id="SFP49806.1"/>
    </source>
</evidence>
<dbReference type="SUPFAM" id="SSF52096">
    <property type="entry name" value="ClpP/crotonase"/>
    <property type="match status" value="1"/>
</dbReference>
<keyword evidence="3" id="KW-1003">Cell membrane</keyword>
<keyword evidence="14" id="KW-1185">Reference proteome</keyword>
<keyword evidence="5 10" id="KW-0812">Transmembrane</keyword>
<dbReference type="PANTHER" id="PTHR42987">
    <property type="entry name" value="PEPTIDASE S49"/>
    <property type="match status" value="1"/>
</dbReference>
<keyword evidence="8 10" id="KW-1133">Transmembrane helix</keyword>
<comment type="similarity">
    <text evidence="2">Belongs to the peptidase S49 family.</text>
</comment>
<comment type="subcellular location">
    <subcellularLocation>
        <location evidence="1">Cell membrane</location>
    </subcellularLocation>
</comment>
<evidence type="ECO:0000256" key="2">
    <source>
        <dbReference type="ARBA" id="ARBA00008683"/>
    </source>
</evidence>
<dbReference type="NCBIfam" id="NF008745">
    <property type="entry name" value="PRK11778.1"/>
    <property type="match status" value="1"/>
</dbReference>
<dbReference type="GO" id="GO:0005886">
    <property type="term" value="C:plasma membrane"/>
    <property type="evidence" value="ECO:0007669"/>
    <property type="project" value="UniProtKB-SubCell"/>
</dbReference>
<evidence type="ECO:0000256" key="3">
    <source>
        <dbReference type="ARBA" id="ARBA00022475"/>
    </source>
</evidence>
<evidence type="ECO:0000256" key="9">
    <source>
        <dbReference type="ARBA" id="ARBA00023136"/>
    </source>
</evidence>
<evidence type="ECO:0000256" key="4">
    <source>
        <dbReference type="ARBA" id="ARBA00022670"/>
    </source>
</evidence>
<name>A0A1I5QVC6_9PSED</name>
<dbReference type="GO" id="GO:0006508">
    <property type="term" value="P:proteolysis"/>
    <property type="evidence" value="ECO:0007669"/>
    <property type="project" value="UniProtKB-KW"/>
</dbReference>
<dbReference type="InterPro" id="IPR029045">
    <property type="entry name" value="ClpP/crotonase-like_dom_sf"/>
</dbReference>
<evidence type="ECO:0000256" key="10">
    <source>
        <dbReference type="SAM" id="Phobius"/>
    </source>
</evidence>
<dbReference type="Gene3D" id="3.90.226.10">
    <property type="entry name" value="2-enoyl-CoA Hydratase, Chain A, domain 1"/>
    <property type="match status" value="1"/>
</dbReference>
<dbReference type="InterPro" id="IPR013703">
    <property type="entry name" value="Peptidase_S49_N_proteobac"/>
</dbReference>
<dbReference type="Pfam" id="PF08496">
    <property type="entry name" value="Peptidase_S49_N"/>
    <property type="match status" value="1"/>
</dbReference>
<evidence type="ECO:0000256" key="8">
    <source>
        <dbReference type="ARBA" id="ARBA00022989"/>
    </source>
</evidence>
<evidence type="ECO:0000256" key="1">
    <source>
        <dbReference type="ARBA" id="ARBA00004236"/>
    </source>
</evidence>